<keyword evidence="2" id="KW-1185">Reference proteome</keyword>
<sequence>MGIFKQKAEDTGKEKNLVRDALVHNIWLAGLGAYAKSTDEVNQLSGKGKSLFDELVERGRAIESNTKERVHIARSHTSVAIEERVHKMVQKFVGIDNDHLDRVDDKIDQLTENIEALLARKQEKTKPATKKTPVKTEK</sequence>
<dbReference type="InterPro" id="IPR008769">
    <property type="entry name" value="PhaF_PhaI"/>
</dbReference>
<dbReference type="Pfam" id="PF05597">
    <property type="entry name" value="Phasin"/>
    <property type="match status" value="1"/>
</dbReference>
<gene>
    <name evidence="1" type="ORF">C9I89_03445</name>
</gene>
<dbReference type="AlphaFoldDB" id="A0A2T3N2U5"/>
<organism evidence="1 2">
    <name type="scientific">Photobacterium lipolyticum</name>
    <dbReference type="NCBI Taxonomy" id="266810"/>
    <lineage>
        <taxon>Bacteria</taxon>
        <taxon>Pseudomonadati</taxon>
        <taxon>Pseudomonadota</taxon>
        <taxon>Gammaproteobacteria</taxon>
        <taxon>Vibrionales</taxon>
        <taxon>Vibrionaceae</taxon>
        <taxon>Photobacterium</taxon>
    </lineage>
</organism>
<dbReference type="NCBIfam" id="NF047773">
    <property type="entry name" value="phas_rel_Lepto"/>
    <property type="match status" value="1"/>
</dbReference>
<evidence type="ECO:0008006" key="3">
    <source>
        <dbReference type="Google" id="ProtNLM"/>
    </source>
</evidence>
<dbReference type="RefSeq" id="WP_107281969.1">
    <property type="nucleotide sequence ID" value="NZ_PYMC01000002.1"/>
</dbReference>
<dbReference type="OrthoDB" id="5801582at2"/>
<dbReference type="EMBL" id="PYMC01000002">
    <property type="protein sequence ID" value="PSW06605.1"/>
    <property type="molecule type" value="Genomic_DNA"/>
</dbReference>
<proteinExistence type="predicted"/>
<evidence type="ECO:0000313" key="2">
    <source>
        <dbReference type="Proteomes" id="UP000240904"/>
    </source>
</evidence>
<protein>
    <recommendedName>
        <fullName evidence="3">Poly(Hydroxyalkanoate) granule-associated protein</fullName>
    </recommendedName>
</protein>
<name>A0A2T3N2U5_9GAMM</name>
<dbReference type="Proteomes" id="UP000240904">
    <property type="component" value="Unassembled WGS sequence"/>
</dbReference>
<reference evidence="1 2" key="1">
    <citation type="submission" date="2018-03" db="EMBL/GenBank/DDBJ databases">
        <title>Whole genome sequencing of Histamine producing bacteria.</title>
        <authorList>
            <person name="Butler K."/>
        </authorList>
    </citation>
    <scope>NUCLEOTIDE SEQUENCE [LARGE SCALE GENOMIC DNA]</scope>
    <source>
        <strain evidence="1 2">DSM 16190</strain>
    </source>
</reference>
<evidence type="ECO:0000313" key="1">
    <source>
        <dbReference type="EMBL" id="PSW06605.1"/>
    </source>
</evidence>
<accession>A0A2T3N2U5</accession>
<comment type="caution">
    <text evidence="1">The sequence shown here is derived from an EMBL/GenBank/DDBJ whole genome shotgun (WGS) entry which is preliminary data.</text>
</comment>